<dbReference type="EMBL" id="UGKR01000003">
    <property type="protein sequence ID" value="STS91205.1"/>
    <property type="molecule type" value="Genomic_DNA"/>
</dbReference>
<evidence type="ECO:0000313" key="2">
    <source>
        <dbReference type="Proteomes" id="UP000254545"/>
    </source>
</evidence>
<evidence type="ECO:0000313" key="1">
    <source>
        <dbReference type="EMBL" id="STS91205.1"/>
    </source>
</evidence>
<dbReference type="Proteomes" id="UP000254545">
    <property type="component" value="Unassembled WGS sequence"/>
</dbReference>
<proteinExistence type="predicted"/>
<name>A0A7H4MLK5_KLEVA</name>
<dbReference type="SUPFAM" id="SSF109854">
    <property type="entry name" value="DinB/YfiT-like putative metalloenzymes"/>
    <property type="match status" value="1"/>
</dbReference>
<protein>
    <submittedName>
        <fullName evidence="1">DinB family protein</fullName>
    </submittedName>
</protein>
<dbReference type="InterPro" id="IPR034660">
    <property type="entry name" value="DinB/YfiT-like"/>
</dbReference>
<comment type="caution">
    <text evidence="1">The sequence shown here is derived from an EMBL/GenBank/DDBJ whole genome shotgun (WGS) entry which is preliminary data.</text>
</comment>
<accession>A0A7H4MLK5</accession>
<dbReference type="Gene3D" id="1.20.120.450">
    <property type="entry name" value="dinb family like domain"/>
    <property type="match status" value="1"/>
</dbReference>
<gene>
    <name evidence="1" type="ORF">NCTC9177_05111</name>
</gene>
<dbReference type="AlphaFoldDB" id="A0A7H4MLK5"/>
<organism evidence="1 2">
    <name type="scientific">Klebsiella variicola</name>
    <dbReference type="NCBI Taxonomy" id="244366"/>
    <lineage>
        <taxon>Bacteria</taxon>
        <taxon>Pseudomonadati</taxon>
        <taxon>Pseudomonadota</taxon>
        <taxon>Gammaproteobacteria</taxon>
        <taxon>Enterobacterales</taxon>
        <taxon>Enterobacteriaceae</taxon>
        <taxon>Klebsiella/Raoultella group</taxon>
        <taxon>Klebsiella</taxon>
        <taxon>Klebsiella pneumoniae complex</taxon>
    </lineage>
</organism>
<reference evidence="1 2" key="1">
    <citation type="submission" date="2018-06" db="EMBL/GenBank/DDBJ databases">
        <authorList>
            <consortium name="Pathogen Informatics"/>
            <person name="Doyle S."/>
        </authorList>
    </citation>
    <scope>NUCLEOTIDE SEQUENCE [LARGE SCALE GENOMIC DNA]</scope>
    <source>
        <strain evidence="1 2">NCTC9177</strain>
    </source>
</reference>
<sequence length="116" mass="13267">MDKDTVVTLLKYKRWIDLATLQAIRAIDGTVYGEKRHLTIRLMNHIHVVDMIFRANLRGRPHGYTALNTPETPTVDELEKAMTACTDEYIQYVSAMTPADFHERIAFKFVDGVTAI</sequence>